<dbReference type="EMBL" id="LJPM01000128">
    <property type="protein sequence ID" value="KPW24010.1"/>
    <property type="molecule type" value="Genomic_DNA"/>
</dbReference>
<gene>
    <name evidence="1" type="ORF">ALO91_102835</name>
</gene>
<dbReference type="AlphaFoldDB" id="A0A0P9JH15"/>
<protein>
    <submittedName>
        <fullName evidence="1">Uncharacterized protein</fullName>
    </submittedName>
</protein>
<reference evidence="1 2" key="1">
    <citation type="submission" date="2015-09" db="EMBL/GenBank/DDBJ databases">
        <title>Genome announcement of multiple Pseudomonas syringae strains.</title>
        <authorList>
            <person name="Thakur S."/>
            <person name="Wang P.W."/>
            <person name="Gong Y."/>
            <person name="Weir B.S."/>
            <person name="Guttman D.S."/>
        </authorList>
    </citation>
    <scope>NUCLEOTIDE SEQUENCE [LARGE SCALE GENOMIC DNA]</scope>
    <source>
        <strain evidence="1 2">ICMP2802</strain>
    </source>
</reference>
<evidence type="ECO:0000313" key="1">
    <source>
        <dbReference type="EMBL" id="KPW24010.1"/>
    </source>
</evidence>
<organism evidence="1 2">
    <name type="scientific">Pseudomonas syringae pv. aceris</name>
    <dbReference type="NCBI Taxonomy" id="199198"/>
    <lineage>
        <taxon>Bacteria</taxon>
        <taxon>Pseudomonadati</taxon>
        <taxon>Pseudomonadota</taxon>
        <taxon>Gammaproteobacteria</taxon>
        <taxon>Pseudomonadales</taxon>
        <taxon>Pseudomonadaceae</taxon>
        <taxon>Pseudomonas</taxon>
        <taxon>Pseudomonas syringae</taxon>
    </lineage>
</organism>
<evidence type="ECO:0000313" key="2">
    <source>
        <dbReference type="Proteomes" id="UP000050297"/>
    </source>
</evidence>
<accession>A0A0P9JH15</accession>
<comment type="caution">
    <text evidence="1">The sequence shown here is derived from an EMBL/GenBank/DDBJ whole genome shotgun (WGS) entry which is preliminary data.</text>
</comment>
<sequence>MANTAIRRERIKLTKPGWLDNLTGTEGAEDSELKKKDPIEAADSGFWFIPQRIDRKLINILTVSQLTSMKELSFLTLQYGNAFHDAPRRKRTRS</sequence>
<name>A0A0P9JH15_PSESX</name>
<proteinExistence type="predicted"/>
<feature type="non-terminal residue" evidence="1">
    <location>
        <position position="94"/>
    </location>
</feature>
<dbReference type="Proteomes" id="UP000050297">
    <property type="component" value="Unassembled WGS sequence"/>
</dbReference>